<dbReference type="InterPro" id="IPR058248">
    <property type="entry name" value="Lxx211020-like"/>
</dbReference>
<gene>
    <name evidence="1" type="ORF">KOF26_01600</name>
</gene>
<dbReference type="PROSITE" id="PS51257">
    <property type="entry name" value="PROKAR_LIPOPROTEIN"/>
    <property type="match status" value="1"/>
</dbReference>
<protein>
    <submittedName>
        <fullName evidence="1">Copper chaperone PCu(A)C</fullName>
    </submittedName>
</protein>
<dbReference type="RefSeq" id="WP_216318925.1">
    <property type="nucleotide sequence ID" value="NZ_JAHKRT010000001.1"/>
</dbReference>
<name>A0ABS6BDZ8_9SPHN</name>
<sequence>MVRRTLTLMAAFGLAACGGGGGKEVSVTDAEVRLPVVPGRPGAAYFTVTAGGQATRLVSVEGPAATRIELHSNTNVNGHMEMHRLDGVALAAGQKISFAPTGNHAMLFGVPPTLKPGDTTRLTFRFEKGVPVTAEAKVVAGTDAH</sequence>
<reference evidence="1 2" key="1">
    <citation type="submission" date="2021-06" db="EMBL/GenBank/DDBJ databases">
        <title>Sphingomonas sp. XMGL2, whole genome shotgun sequencing project.</title>
        <authorList>
            <person name="Zhao G."/>
            <person name="Shen L."/>
        </authorList>
    </citation>
    <scope>NUCLEOTIDE SEQUENCE [LARGE SCALE GENOMIC DNA]</scope>
    <source>
        <strain evidence="1 2">XMGL2</strain>
    </source>
</reference>
<organism evidence="1 2">
    <name type="scientific">Sphingomonas quercus</name>
    <dbReference type="NCBI Taxonomy" id="2842451"/>
    <lineage>
        <taxon>Bacteria</taxon>
        <taxon>Pseudomonadati</taxon>
        <taxon>Pseudomonadota</taxon>
        <taxon>Alphaproteobacteria</taxon>
        <taxon>Sphingomonadales</taxon>
        <taxon>Sphingomonadaceae</taxon>
        <taxon>Sphingomonas</taxon>
    </lineage>
</organism>
<dbReference type="InterPro" id="IPR007410">
    <property type="entry name" value="LpqE-like"/>
</dbReference>
<dbReference type="Pfam" id="PF04314">
    <property type="entry name" value="PCuAC"/>
    <property type="match status" value="1"/>
</dbReference>
<accession>A0ABS6BDZ8</accession>
<proteinExistence type="predicted"/>
<dbReference type="PANTHER" id="PTHR36302">
    <property type="entry name" value="BLR7088 PROTEIN"/>
    <property type="match status" value="1"/>
</dbReference>
<evidence type="ECO:0000313" key="2">
    <source>
        <dbReference type="Proteomes" id="UP000776276"/>
    </source>
</evidence>
<dbReference type="Proteomes" id="UP000776276">
    <property type="component" value="Unassembled WGS sequence"/>
</dbReference>
<comment type="caution">
    <text evidence="1">The sequence shown here is derived from an EMBL/GenBank/DDBJ whole genome shotgun (WGS) entry which is preliminary data.</text>
</comment>
<dbReference type="EMBL" id="JAHKRT010000001">
    <property type="protein sequence ID" value="MBU3076546.1"/>
    <property type="molecule type" value="Genomic_DNA"/>
</dbReference>
<dbReference type="PANTHER" id="PTHR36302:SF1">
    <property type="entry name" value="COPPER CHAPERONE PCU(A)C"/>
    <property type="match status" value="1"/>
</dbReference>
<evidence type="ECO:0000313" key="1">
    <source>
        <dbReference type="EMBL" id="MBU3076546.1"/>
    </source>
</evidence>
<keyword evidence="2" id="KW-1185">Reference proteome</keyword>